<dbReference type="Pfam" id="PF05402">
    <property type="entry name" value="PqqD"/>
    <property type="match status" value="1"/>
</dbReference>
<comment type="caution">
    <text evidence="1">The sequence shown here is derived from an EMBL/GenBank/DDBJ whole genome shotgun (WGS) entry which is preliminary data.</text>
</comment>
<dbReference type="InterPro" id="IPR041881">
    <property type="entry name" value="PqqD_sf"/>
</dbReference>
<accession>A0A832D186</accession>
<gene>
    <name evidence="1" type="ORF">ENU41_09150</name>
</gene>
<name>A0A832D186_9CREN</name>
<dbReference type="Gene3D" id="1.10.10.1150">
    <property type="entry name" value="Coenzyme PQQ synthesis protein D (PqqD)"/>
    <property type="match status" value="1"/>
</dbReference>
<dbReference type="InterPro" id="IPR008792">
    <property type="entry name" value="PQQD"/>
</dbReference>
<reference evidence="1" key="1">
    <citation type="journal article" date="2020" name="mSystems">
        <title>Genome- and Community-Level Interaction Insights into Carbon Utilization and Element Cycling Functions of Hydrothermarchaeota in Hydrothermal Sediment.</title>
        <authorList>
            <person name="Zhou Z."/>
            <person name="Liu Y."/>
            <person name="Xu W."/>
            <person name="Pan J."/>
            <person name="Luo Z.H."/>
            <person name="Li M."/>
        </authorList>
    </citation>
    <scope>NUCLEOTIDE SEQUENCE</scope>
    <source>
        <strain evidence="1">SpSt-667</strain>
    </source>
</reference>
<dbReference type="EMBL" id="DTCK01000048">
    <property type="protein sequence ID" value="HGQ36822.1"/>
    <property type="molecule type" value="Genomic_DNA"/>
</dbReference>
<sequence>MSEDYGVRLNETYRRKGSELGVEEGHYIVALDEEKVYALSPIVYYIWTKCDGETSIKTIADEIIGSIESEEEIDANTVYVAVVDVIDNLIEAGLLEKV</sequence>
<evidence type="ECO:0000313" key="1">
    <source>
        <dbReference type="EMBL" id="HGQ36822.1"/>
    </source>
</evidence>
<organism evidence="1">
    <name type="scientific">Ignisphaera aggregans</name>
    <dbReference type="NCBI Taxonomy" id="334771"/>
    <lineage>
        <taxon>Archaea</taxon>
        <taxon>Thermoproteota</taxon>
        <taxon>Thermoprotei</taxon>
        <taxon>Desulfurococcales</taxon>
        <taxon>Desulfurococcaceae</taxon>
        <taxon>Ignisphaera</taxon>
    </lineage>
</organism>
<proteinExistence type="predicted"/>
<protein>
    <submittedName>
        <fullName evidence="1">PqqD family protein</fullName>
    </submittedName>
</protein>
<dbReference type="AlphaFoldDB" id="A0A832D186"/>